<keyword evidence="2" id="KW-0576">Peroxisome</keyword>
<dbReference type="PANTHER" id="PTHR43684">
    <property type="match status" value="1"/>
</dbReference>
<dbReference type="CDD" id="cd06558">
    <property type="entry name" value="crotonase-like"/>
    <property type="match status" value="1"/>
</dbReference>
<dbReference type="EMBL" id="JAULRT010000059">
    <property type="protein sequence ID" value="MDO3382924.1"/>
    <property type="molecule type" value="Genomic_DNA"/>
</dbReference>
<dbReference type="Gene3D" id="3.90.226.10">
    <property type="entry name" value="2-enoyl-CoA Hydratase, Chain A, domain 1"/>
    <property type="match status" value="1"/>
</dbReference>
<protein>
    <submittedName>
        <fullName evidence="4">Enoyl-CoA hydratase</fullName>
    </submittedName>
</protein>
<proteinExistence type="predicted"/>
<sequence>MDLPFSPCAQLSVTLTRGILSLVLNRPAQKNALSLAMYTSLTEALRWAAQAPEVRVVRLSGSEDSFTAGNDLADFLAAGELNSEHPAVQFMGALMALPQPMVAEVNGLAVGIGTTLLLHCDFVYASEDAYFQLPFVRLGLSPEFGASSLLARRVGEARARELLLLGDRLEALEAERIGLINGVYPLERLAEEVEWVCKELAKLPPQALARSKALLNAVAGWPLDKVIAQELDVFAQCLDGEEAKQAIAAMMNKEQV</sequence>
<dbReference type="Proteomes" id="UP001168380">
    <property type="component" value="Unassembled WGS sequence"/>
</dbReference>
<dbReference type="InterPro" id="IPR001753">
    <property type="entry name" value="Enoyl-CoA_hydra/iso"/>
</dbReference>
<evidence type="ECO:0000256" key="2">
    <source>
        <dbReference type="ARBA" id="ARBA00023140"/>
    </source>
</evidence>
<dbReference type="RefSeq" id="WP_302713478.1">
    <property type="nucleotide sequence ID" value="NZ_JAULRT010000059.1"/>
</dbReference>
<keyword evidence="5" id="KW-1185">Reference proteome</keyword>
<evidence type="ECO:0000256" key="1">
    <source>
        <dbReference type="ARBA" id="ARBA00004275"/>
    </source>
</evidence>
<dbReference type="InterPro" id="IPR029045">
    <property type="entry name" value="ClpP/crotonase-like_dom_sf"/>
</dbReference>
<gene>
    <name evidence="4" type="ORF">QWI16_12160</name>
</gene>
<evidence type="ECO:0000313" key="5">
    <source>
        <dbReference type="Proteomes" id="UP001168380"/>
    </source>
</evidence>
<evidence type="ECO:0000313" key="4">
    <source>
        <dbReference type="EMBL" id="MDO3382924.1"/>
    </source>
</evidence>
<name>A0ABT8TFQ1_9GAMM</name>
<dbReference type="SUPFAM" id="SSF52096">
    <property type="entry name" value="ClpP/crotonase"/>
    <property type="match status" value="1"/>
</dbReference>
<dbReference type="InterPro" id="IPR051053">
    <property type="entry name" value="ECH/Chromodomain_protein"/>
</dbReference>
<comment type="caution">
    <text evidence="4">The sequence shown here is derived from an EMBL/GenBank/DDBJ whole genome shotgun (WGS) entry which is preliminary data.</text>
</comment>
<accession>A0ABT8TFQ1</accession>
<comment type="subcellular location">
    <subcellularLocation>
        <location evidence="1">Peroxisome</location>
    </subcellularLocation>
</comment>
<dbReference type="Pfam" id="PF00378">
    <property type="entry name" value="ECH_1"/>
    <property type="match status" value="1"/>
</dbReference>
<dbReference type="PANTHER" id="PTHR43684:SF1">
    <property type="entry name" value="ENOYL-COA DELTA ISOMERASE 2"/>
    <property type="match status" value="1"/>
</dbReference>
<organism evidence="4 5">
    <name type="scientific">Gilvimarinus algae</name>
    <dbReference type="NCBI Taxonomy" id="3058037"/>
    <lineage>
        <taxon>Bacteria</taxon>
        <taxon>Pseudomonadati</taxon>
        <taxon>Pseudomonadota</taxon>
        <taxon>Gammaproteobacteria</taxon>
        <taxon>Cellvibrionales</taxon>
        <taxon>Cellvibrionaceae</taxon>
        <taxon>Gilvimarinus</taxon>
    </lineage>
</organism>
<evidence type="ECO:0000256" key="3">
    <source>
        <dbReference type="ARBA" id="ARBA00023235"/>
    </source>
</evidence>
<keyword evidence="3" id="KW-0413">Isomerase</keyword>
<reference evidence="4" key="1">
    <citation type="submission" date="2023-07" db="EMBL/GenBank/DDBJ databases">
        <title>Gilvimarinus algae sp. nov., isolated from the surface of Kelp.</title>
        <authorList>
            <person name="Sun Y.Y."/>
            <person name="Gong Y."/>
            <person name="Du Z.J."/>
        </authorList>
    </citation>
    <scope>NUCLEOTIDE SEQUENCE</scope>
    <source>
        <strain evidence="4">SDUM040014</strain>
    </source>
</reference>